<protein>
    <recommendedName>
        <fullName evidence="1">non-specific serine/threonine protein kinase</fullName>
        <ecNumber evidence="1">2.7.11.1</ecNumber>
    </recommendedName>
</protein>
<dbReference type="Ensembl" id="ENSSANT00000016566.1">
    <property type="protein sequence ID" value="ENSSANP00000015531.1"/>
    <property type="gene ID" value="ENSSANG00000008200.1"/>
</dbReference>
<dbReference type="InterPro" id="IPR011009">
    <property type="entry name" value="Kinase-like_dom_sf"/>
</dbReference>
<reference evidence="11" key="2">
    <citation type="submission" date="2025-09" db="UniProtKB">
        <authorList>
            <consortium name="Ensembl"/>
        </authorList>
    </citation>
    <scope>IDENTIFICATION</scope>
</reference>
<sequence>MRAIQAVANGLQAREADEPMEIKYSSPGDVCGLEDMEVSLSKSSSRVVRLSADYGYERRNQSLVCTNDDDDDDGLCSQTMNDFDYLKLLGKGTFGKVILVREKASGVYYAMKILRKEVIIAKVTDSLLTNPFQDSNDTH</sequence>
<dbReference type="InterPro" id="IPR050236">
    <property type="entry name" value="Ser_Thr_kinase_AGC"/>
</dbReference>
<dbReference type="GO" id="GO:0035556">
    <property type="term" value="P:intracellular signal transduction"/>
    <property type="evidence" value="ECO:0007669"/>
    <property type="project" value="TreeGrafter"/>
</dbReference>
<keyword evidence="2" id="KW-0723">Serine/threonine-protein kinase</keyword>
<name>A0A671L5L0_9TELE</name>
<dbReference type="SUPFAM" id="SSF56112">
    <property type="entry name" value="Protein kinase-like (PK-like)"/>
    <property type="match status" value="1"/>
</dbReference>
<evidence type="ECO:0000256" key="2">
    <source>
        <dbReference type="ARBA" id="ARBA00022527"/>
    </source>
</evidence>
<evidence type="ECO:0000256" key="8">
    <source>
        <dbReference type="ARBA" id="ARBA00048679"/>
    </source>
</evidence>
<keyword evidence="3" id="KW-0808">Transferase</keyword>
<dbReference type="PANTHER" id="PTHR24356">
    <property type="entry name" value="SERINE/THREONINE-PROTEIN KINASE"/>
    <property type="match status" value="1"/>
</dbReference>
<reference evidence="11" key="1">
    <citation type="submission" date="2025-08" db="UniProtKB">
        <authorList>
            <consortium name="Ensembl"/>
        </authorList>
    </citation>
    <scope>IDENTIFICATION</scope>
</reference>
<evidence type="ECO:0000256" key="7">
    <source>
        <dbReference type="ARBA" id="ARBA00047899"/>
    </source>
</evidence>
<dbReference type="PANTHER" id="PTHR24356:SF407">
    <property type="entry name" value="RAC SERINE_THREONINE-PROTEIN KINASE"/>
    <property type="match status" value="1"/>
</dbReference>
<dbReference type="PROSITE" id="PS50011">
    <property type="entry name" value="PROTEIN_KINASE_DOM"/>
    <property type="match status" value="1"/>
</dbReference>
<evidence type="ECO:0000259" key="10">
    <source>
        <dbReference type="PROSITE" id="PS50011"/>
    </source>
</evidence>
<evidence type="ECO:0000313" key="11">
    <source>
        <dbReference type="Ensembl" id="ENSSANP00000015531.1"/>
    </source>
</evidence>
<dbReference type="AlphaFoldDB" id="A0A671L5L0"/>
<keyword evidence="5" id="KW-0418">Kinase</keyword>
<comment type="catalytic activity">
    <reaction evidence="8">
        <text>L-seryl-[protein] + ATP = O-phospho-L-seryl-[protein] + ADP + H(+)</text>
        <dbReference type="Rhea" id="RHEA:17989"/>
        <dbReference type="Rhea" id="RHEA-COMP:9863"/>
        <dbReference type="Rhea" id="RHEA-COMP:11604"/>
        <dbReference type="ChEBI" id="CHEBI:15378"/>
        <dbReference type="ChEBI" id="CHEBI:29999"/>
        <dbReference type="ChEBI" id="CHEBI:30616"/>
        <dbReference type="ChEBI" id="CHEBI:83421"/>
        <dbReference type="ChEBI" id="CHEBI:456216"/>
        <dbReference type="EC" id="2.7.11.1"/>
    </reaction>
</comment>
<evidence type="ECO:0000313" key="12">
    <source>
        <dbReference type="Proteomes" id="UP000472260"/>
    </source>
</evidence>
<dbReference type="GO" id="GO:0004674">
    <property type="term" value="F:protein serine/threonine kinase activity"/>
    <property type="evidence" value="ECO:0007669"/>
    <property type="project" value="UniProtKB-KW"/>
</dbReference>
<dbReference type="GO" id="GO:0005524">
    <property type="term" value="F:ATP binding"/>
    <property type="evidence" value="ECO:0007669"/>
    <property type="project" value="UniProtKB-UniRule"/>
</dbReference>
<feature type="domain" description="Protein kinase" evidence="10">
    <location>
        <begin position="83"/>
        <end position="139"/>
    </location>
</feature>
<proteinExistence type="predicted"/>
<accession>A0A671L5L0</accession>
<organism evidence="11 12">
    <name type="scientific">Sinocyclocheilus anshuiensis</name>
    <dbReference type="NCBI Taxonomy" id="1608454"/>
    <lineage>
        <taxon>Eukaryota</taxon>
        <taxon>Metazoa</taxon>
        <taxon>Chordata</taxon>
        <taxon>Craniata</taxon>
        <taxon>Vertebrata</taxon>
        <taxon>Euteleostomi</taxon>
        <taxon>Actinopterygii</taxon>
        <taxon>Neopterygii</taxon>
        <taxon>Teleostei</taxon>
        <taxon>Ostariophysi</taxon>
        <taxon>Cypriniformes</taxon>
        <taxon>Cyprinidae</taxon>
        <taxon>Cyprininae</taxon>
        <taxon>Sinocyclocheilus</taxon>
    </lineage>
</organism>
<evidence type="ECO:0000256" key="6">
    <source>
        <dbReference type="ARBA" id="ARBA00022840"/>
    </source>
</evidence>
<evidence type="ECO:0000256" key="5">
    <source>
        <dbReference type="ARBA" id="ARBA00022777"/>
    </source>
</evidence>
<dbReference type="EC" id="2.7.11.1" evidence="1"/>
<gene>
    <name evidence="11" type="primary">LOC107692027</name>
</gene>
<keyword evidence="6 9" id="KW-0067">ATP-binding</keyword>
<evidence type="ECO:0000256" key="4">
    <source>
        <dbReference type="ARBA" id="ARBA00022741"/>
    </source>
</evidence>
<keyword evidence="12" id="KW-1185">Reference proteome</keyword>
<comment type="catalytic activity">
    <reaction evidence="7">
        <text>L-threonyl-[protein] + ATP = O-phospho-L-threonyl-[protein] + ADP + H(+)</text>
        <dbReference type="Rhea" id="RHEA:46608"/>
        <dbReference type="Rhea" id="RHEA-COMP:11060"/>
        <dbReference type="Rhea" id="RHEA-COMP:11605"/>
        <dbReference type="ChEBI" id="CHEBI:15378"/>
        <dbReference type="ChEBI" id="CHEBI:30013"/>
        <dbReference type="ChEBI" id="CHEBI:30616"/>
        <dbReference type="ChEBI" id="CHEBI:61977"/>
        <dbReference type="ChEBI" id="CHEBI:456216"/>
        <dbReference type="EC" id="2.7.11.1"/>
    </reaction>
</comment>
<keyword evidence="4 9" id="KW-0547">Nucleotide-binding</keyword>
<dbReference type="Gene3D" id="3.30.200.20">
    <property type="entry name" value="Phosphorylase Kinase, domain 1"/>
    <property type="match status" value="1"/>
</dbReference>
<evidence type="ECO:0000256" key="1">
    <source>
        <dbReference type="ARBA" id="ARBA00012513"/>
    </source>
</evidence>
<dbReference type="InterPro" id="IPR000719">
    <property type="entry name" value="Prot_kinase_dom"/>
</dbReference>
<feature type="binding site" evidence="9">
    <location>
        <position position="122"/>
    </location>
    <ligand>
        <name>ATP</name>
        <dbReference type="ChEBI" id="CHEBI:30616"/>
    </ligand>
</feature>
<dbReference type="InterPro" id="IPR017441">
    <property type="entry name" value="Protein_kinase_ATP_BS"/>
</dbReference>
<evidence type="ECO:0000256" key="9">
    <source>
        <dbReference type="PROSITE-ProRule" id="PRU10141"/>
    </source>
</evidence>
<evidence type="ECO:0000256" key="3">
    <source>
        <dbReference type="ARBA" id="ARBA00022679"/>
    </source>
</evidence>
<dbReference type="PROSITE" id="PS00107">
    <property type="entry name" value="PROTEIN_KINASE_ATP"/>
    <property type="match status" value="1"/>
</dbReference>
<dbReference type="Proteomes" id="UP000472260">
    <property type="component" value="Unassembled WGS sequence"/>
</dbReference>